<proteinExistence type="predicted"/>
<evidence type="ECO:0000313" key="1">
    <source>
        <dbReference type="EMBL" id="KAL2330076.1"/>
    </source>
</evidence>
<comment type="caution">
    <text evidence="1">The sequence shown here is derived from an EMBL/GenBank/DDBJ whole genome shotgun (WGS) entry which is preliminary data.</text>
</comment>
<gene>
    <name evidence="1" type="ORF">Fmac_017657</name>
</gene>
<protein>
    <recommendedName>
        <fullName evidence="3">LAGLIDADG homing endonuclease</fullName>
    </recommendedName>
</protein>
<organism evidence="1 2">
    <name type="scientific">Flemingia macrophylla</name>
    <dbReference type="NCBI Taxonomy" id="520843"/>
    <lineage>
        <taxon>Eukaryota</taxon>
        <taxon>Viridiplantae</taxon>
        <taxon>Streptophyta</taxon>
        <taxon>Embryophyta</taxon>
        <taxon>Tracheophyta</taxon>
        <taxon>Spermatophyta</taxon>
        <taxon>Magnoliopsida</taxon>
        <taxon>eudicotyledons</taxon>
        <taxon>Gunneridae</taxon>
        <taxon>Pentapetalae</taxon>
        <taxon>rosids</taxon>
        <taxon>fabids</taxon>
        <taxon>Fabales</taxon>
        <taxon>Fabaceae</taxon>
        <taxon>Papilionoideae</taxon>
        <taxon>50 kb inversion clade</taxon>
        <taxon>NPAAA clade</taxon>
        <taxon>indigoferoid/millettioid clade</taxon>
        <taxon>Phaseoleae</taxon>
        <taxon>Flemingia</taxon>
    </lineage>
</organism>
<evidence type="ECO:0000313" key="2">
    <source>
        <dbReference type="Proteomes" id="UP001603857"/>
    </source>
</evidence>
<sequence length="160" mass="18081">MIMGINSSDSTNHWLCSNGAYVGLASPRDVGSWQRQCKIQIGEDSNHKNRTKLYDTSSLHVSLRNNSYDASNKVVSISTTRLKLGIPMQVKINKNRSSKKEALQAYTCIRLVKWLKGKRPCIDARAEKTICKLGLENWTFVEANKFSRIGTYIADAKRLE</sequence>
<accession>A0ABD1M2X6</accession>
<dbReference type="Proteomes" id="UP001603857">
    <property type="component" value="Unassembled WGS sequence"/>
</dbReference>
<name>A0ABD1M2X6_9FABA</name>
<evidence type="ECO:0008006" key="3">
    <source>
        <dbReference type="Google" id="ProtNLM"/>
    </source>
</evidence>
<dbReference type="AlphaFoldDB" id="A0ABD1M2X6"/>
<dbReference type="EMBL" id="JBGMDY010000006">
    <property type="protein sequence ID" value="KAL2330076.1"/>
    <property type="molecule type" value="Genomic_DNA"/>
</dbReference>
<keyword evidence="2" id="KW-1185">Reference proteome</keyword>
<reference evidence="1 2" key="1">
    <citation type="submission" date="2024-08" db="EMBL/GenBank/DDBJ databases">
        <title>Insights into the chromosomal genome structure of Flemingia macrophylla.</title>
        <authorList>
            <person name="Ding Y."/>
            <person name="Zhao Y."/>
            <person name="Bi W."/>
            <person name="Wu M."/>
            <person name="Zhao G."/>
            <person name="Gong Y."/>
            <person name="Li W."/>
            <person name="Zhang P."/>
        </authorList>
    </citation>
    <scope>NUCLEOTIDE SEQUENCE [LARGE SCALE GENOMIC DNA]</scope>
    <source>
        <strain evidence="1">DYQJB</strain>
        <tissue evidence="1">Leaf</tissue>
    </source>
</reference>